<gene>
    <name evidence="4" type="ORF">MELA_01400</name>
</gene>
<feature type="compositionally biased region" description="Basic and acidic residues" evidence="2">
    <location>
        <begin position="140"/>
        <end position="150"/>
    </location>
</feature>
<evidence type="ECO:0000256" key="1">
    <source>
        <dbReference type="ARBA" id="ARBA00022729"/>
    </source>
</evidence>
<proteinExistence type="predicted"/>
<dbReference type="InterPro" id="IPR054337">
    <property type="entry name" value="Mtrc-MtrF-like_dom_II/IV"/>
</dbReference>
<reference evidence="4 5" key="1">
    <citation type="submission" date="2019-07" db="EMBL/GenBank/DDBJ databases">
        <authorList>
            <person name="Cremers G."/>
        </authorList>
    </citation>
    <scope>NUCLEOTIDE SEQUENCE [LARGE SCALE GENOMIC DNA]</scope>
</reference>
<evidence type="ECO:0000256" key="2">
    <source>
        <dbReference type="SAM" id="MobiDB-lite"/>
    </source>
</evidence>
<evidence type="ECO:0000313" key="5">
    <source>
        <dbReference type="Proteomes" id="UP000334340"/>
    </source>
</evidence>
<dbReference type="InterPro" id="IPR036280">
    <property type="entry name" value="Multihaem_cyt_sf"/>
</dbReference>
<protein>
    <recommendedName>
        <fullName evidence="3">Outer membrane cytochrome MtrC/MtrF-like domain-containing protein</fullName>
    </recommendedName>
</protein>
<evidence type="ECO:0000259" key="3">
    <source>
        <dbReference type="Pfam" id="PF22113"/>
    </source>
</evidence>
<organism evidence="4 5">
    <name type="scientific">Candidatus Methylomirabilis lanthanidiphila</name>
    <dbReference type="NCBI Taxonomy" id="2211376"/>
    <lineage>
        <taxon>Bacteria</taxon>
        <taxon>Candidatus Methylomirabilota</taxon>
        <taxon>Candidatus Methylomirabilia</taxon>
        <taxon>Candidatus Methylomirabilales</taxon>
        <taxon>Candidatus Methylomirabilaceae</taxon>
        <taxon>Candidatus Methylomirabilis</taxon>
    </lineage>
</organism>
<feature type="region of interest" description="Disordered" evidence="2">
    <location>
        <begin position="140"/>
        <end position="174"/>
    </location>
</feature>
<evidence type="ECO:0000313" key="4">
    <source>
        <dbReference type="EMBL" id="VUZ85025.1"/>
    </source>
</evidence>
<keyword evidence="5" id="KW-1185">Reference proteome</keyword>
<accession>A0A564ZI96</accession>
<dbReference type="PANTHER" id="PTHR35038:SF8">
    <property type="entry name" value="C-TYPE POLYHEME CYTOCHROME OMCC"/>
    <property type="match status" value="1"/>
</dbReference>
<dbReference type="InterPro" id="IPR051829">
    <property type="entry name" value="Multiheme_Cytochr_ET"/>
</dbReference>
<dbReference type="SUPFAM" id="SSF48695">
    <property type="entry name" value="Multiheme cytochromes"/>
    <property type="match status" value="1"/>
</dbReference>
<dbReference type="Proteomes" id="UP000334340">
    <property type="component" value="Unassembled WGS sequence"/>
</dbReference>
<dbReference type="AlphaFoldDB" id="A0A564ZI96"/>
<dbReference type="PANTHER" id="PTHR35038">
    <property type="entry name" value="DISSIMILATORY SULFITE REDUCTASE SIRA"/>
    <property type="match status" value="1"/>
</dbReference>
<dbReference type="Pfam" id="PF22113">
    <property type="entry name" value="Mtrc-MtrF_II-IV_dom"/>
    <property type="match status" value="1"/>
</dbReference>
<name>A0A564ZI96_9BACT</name>
<sequence>MDSEIYTRSLCQRPMLLKTTRLLLHTIAIGVCLGPAVGAGAVGNPAATADEHAHIEFLKGHWQTPIPPQGKAPAHLPSIERSLDPESCGACHRPQYEDWIGSLHSKSMGPGVRGQTMELIQDNPKMAILCYSCHAPLSEQQEKTEKKEAASSRVKKKHRVAGSSSSSSDGRGNVVSKLKTNQAFSASLQQKGLSCAGCHVRRHQRFGPPKRDGSIENSATAAQLPHGGAVRTAAFERAEFCKGCHQFEPDGYALNGKLLENTYNEWKEGPYARAGKSCQSCHMPGRRHLWRGIHDPEMVKQGVSVRLLLDKKRYQVGEQLRAEITLTNTGVGHDVPTYVTPKIVVRFELVDADGKLVEKSAQEERIGREVTLDLMHELFDTRIASGQSRTVRYVRAIDRTGLTLRASVVVAPDDFYIQFFEATAPKAKTNEGRALLEQAAREGRARSFPLFTENVTVS</sequence>
<dbReference type="Gene3D" id="1.10.1130.10">
    <property type="entry name" value="Flavocytochrome C3, Chain A"/>
    <property type="match status" value="1"/>
</dbReference>
<keyword evidence="1" id="KW-0732">Signal</keyword>
<feature type="domain" description="Outer membrane cytochrome MtrC/MtrF-like" evidence="3">
    <location>
        <begin position="129"/>
        <end position="294"/>
    </location>
</feature>
<dbReference type="EMBL" id="CABIKM010000022">
    <property type="protein sequence ID" value="VUZ85025.1"/>
    <property type="molecule type" value="Genomic_DNA"/>
</dbReference>